<dbReference type="Proteomes" id="UP000278804">
    <property type="component" value="Chromosome"/>
</dbReference>
<dbReference type="PANTHER" id="PTHR43298">
    <property type="entry name" value="MULTIDRUG RESISTANCE PROTEIN NORM-RELATED"/>
    <property type="match status" value="1"/>
</dbReference>
<comment type="subcellular location">
    <subcellularLocation>
        <location evidence="2">Cell membrane</location>
        <topology evidence="2">Multi-pass membrane protein</topology>
    </subcellularLocation>
</comment>
<keyword evidence="10" id="KW-0406">Ion transport</keyword>
<keyword evidence="7" id="KW-1003">Cell membrane</keyword>
<evidence type="ECO:0000313" key="14">
    <source>
        <dbReference type="EMBL" id="AZK44123.1"/>
    </source>
</evidence>
<evidence type="ECO:0000256" key="7">
    <source>
        <dbReference type="ARBA" id="ARBA00022475"/>
    </source>
</evidence>
<feature type="transmembrane region" description="Helical" evidence="13">
    <location>
        <begin position="194"/>
        <end position="217"/>
    </location>
</feature>
<dbReference type="GO" id="GO:0015297">
    <property type="term" value="F:antiporter activity"/>
    <property type="evidence" value="ECO:0007669"/>
    <property type="project" value="UniProtKB-KW"/>
</dbReference>
<evidence type="ECO:0000256" key="12">
    <source>
        <dbReference type="ARBA" id="ARBA00031636"/>
    </source>
</evidence>
<feature type="transmembrane region" description="Helical" evidence="13">
    <location>
        <begin position="359"/>
        <end position="380"/>
    </location>
</feature>
<feature type="transmembrane region" description="Helical" evidence="13">
    <location>
        <begin position="169"/>
        <end position="188"/>
    </location>
</feature>
<evidence type="ECO:0000256" key="8">
    <source>
        <dbReference type="ARBA" id="ARBA00022692"/>
    </source>
</evidence>
<dbReference type="PANTHER" id="PTHR43298:SF2">
    <property type="entry name" value="FMN_FAD EXPORTER YEEO-RELATED"/>
    <property type="match status" value="1"/>
</dbReference>
<evidence type="ECO:0000256" key="1">
    <source>
        <dbReference type="ARBA" id="ARBA00003408"/>
    </source>
</evidence>
<feature type="transmembrane region" description="Helical" evidence="13">
    <location>
        <begin position="417"/>
        <end position="436"/>
    </location>
</feature>
<dbReference type="GO" id="GO:0005886">
    <property type="term" value="C:plasma membrane"/>
    <property type="evidence" value="ECO:0007669"/>
    <property type="project" value="UniProtKB-SubCell"/>
</dbReference>
<dbReference type="RefSeq" id="WP_125164306.1">
    <property type="nucleotide sequence ID" value="NZ_CP034234.1"/>
</dbReference>
<reference evidence="14 15" key="1">
    <citation type="journal article" date="2020" name="Int. J. Syst. Evol. Microbiol.">
        <title>Description of Erysipelothrix piscisicarius sp. nov., an emergent fish pathogen, and assessment of virulence using a tiger barb (Puntigrus tetrazona) infection model.</title>
        <authorList>
            <person name="Pomaranski E.K."/>
            <person name="Griffin M.J."/>
            <person name="Camus A.C."/>
            <person name="Armwood A.R."/>
            <person name="Shelley J."/>
            <person name="Waldbieser G.C."/>
            <person name="LaFrentz B.R."/>
            <person name="Garcia J.C."/>
            <person name="Yanong R."/>
            <person name="Soto E."/>
        </authorList>
    </citation>
    <scope>NUCLEOTIDE SEQUENCE [LARGE SCALE GENOMIC DNA]</scope>
    <source>
        <strain evidence="14 15">15TAL0474</strain>
    </source>
</reference>
<keyword evidence="11 13" id="KW-0472">Membrane</keyword>
<evidence type="ECO:0000256" key="3">
    <source>
        <dbReference type="ARBA" id="ARBA00010199"/>
    </source>
</evidence>
<feature type="transmembrane region" description="Helical" evidence="13">
    <location>
        <begin position="319"/>
        <end position="339"/>
    </location>
</feature>
<evidence type="ECO:0000256" key="5">
    <source>
        <dbReference type="ARBA" id="ARBA00022448"/>
    </source>
</evidence>
<dbReference type="InterPro" id="IPR002528">
    <property type="entry name" value="MATE_fam"/>
</dbReference>
<dbReference type="KEGG" id="eri:EEI45_04605"/>
<sequence>MKIHKKTSMTEGVIWKEMLLFSIPLLIGNLFQQLYNTVDSFVVGNYVGEEALAAVGASTPLSNVIIGLFMGISTGAGILISRYFGAKKDEELHDSIHTFMAFSLIVSVFLTFFGYVMSPIFLGWLKTPANIMEPATLYLRVYFWGVTGLVIYNSGAAILRAIGDSRNPLIYLCISSLINVSLDLLFVIVFDMGILGVAVATLIAQLTSAILVWMHLLRVDDIYQLKMTDIRIHRDKLYEIIRLGIPTGIQQTVVSFSNVLVQSYINAFGSAAVAGFSAADKFNAFLSMPTQSFSLTITTFTGQNLGAGRKERIMEGVRTALVLAVGIVIIIGIPTFIYADQLIGFFSPEPMVIVYGARMLRIMVPFYFALSTTSILSGALRGAGLTMVPMIIMISCFTILRQIFLFIMMRINHSIDWVYWSYSVTWISSMILTLLYSKASKWLEKA</sequence>
<evidence type="ECO:0000256" key="9">
    <source>
        <dbReference type="ARBA" id="ARBA00022989"/>
    </source>
</evidence>
<feature type="transmembrane region" description="Helical" evidence="13">
    <location>
        <begin position="141"/>
        <end position="162"/>
    </location>
</feature>
<dbReference type="PIRSF" id="PIRSF006603">
    <property type="entry name" value="DinF"/>
    <property type="match status" value="1"/>
</dbReference>
<keyword evidence="15" id="KW-1185">Reference proteome</keyword>
<gene>
    <name evidence="14" type="ORF">EEI45_04605</name>
</gene>
<keyword evidence="6" id="KW-0050">Antiport</keyword>
<dbReference type="InterPro" id="IPR048279">
    <property type="entry name" value="MdtK-like"/>
</dbReference>
<feature type="transmembrane region" description="Helical" evidence="13">
    <location>
        <begin position="387"/>
        <end position="411"/>
    </location>
</feature>
<feature type="transmembrane region" description="Helical" evidence="13">
    <location>
        <begin position="12"/>
        <end position="31"/>
    </location>
</feature>
<feature type="transmembrane region" description="Helical" evidence="13">
    <location>
        <begin position="96"/>
        <end position="121"/>
    </location>
</feature>
<keyword evidence="5" id="KW-0813">Transport</keyword>
<evidence type="ECO:0000256" key="6">
    <source>
        <dbReference type="ARBA" id="ARBA00022449"/>
    </source>
</evidence>
<dbReference type="AlphaFoldDB" id="A0A3Q8S7F5"/>
<organism evidence="14 15">
    <name type="scientific">Erysipelothrix piscisicarius</name>
    <dbReference type="NCBI Taxonomy" id="2485784"/>
    <lineage>
        <taxon>Bacteria</taxon>
        <taxon>Bacillati</taxon>
        <taxon>Bacillota</taxon>
        <taxon>Erysipelotrichia</taxon>
        <taxon>Erysipelotrichales</taxon>
        <taxon>Erysipelotrichaceae</taxon>
        <taxon>Erysipelothrix</taxon>
    </lineage>
</organism>
<dbReference type="GO" id="GO:0042910">
    <property type="term" value="F:xenobiotic transmembrane transporter activity"/>
    <property type="evidence" value="ECO:0007669"/>
    <property type="project" value="InterPro"/>
</dbReference>
<dbReference type="EMBL" id="CP034234">
    <property type="protein sequence ID" value="AZK44123.1"/>
    <property type="molecule type" value="Genomic_DNA"/>
</dbReference>
<keyword evidence="8 13" id="KW-0812">Transmembrane</keyword>
<evidence type="ECO:0000256" key="11">
    <source>
        <dbReference type="ARBA" id="ARBA00023136"/>
    </source>
</evidence>
<dbReference type="CDD" id="cd13138">
    <property type="entry name" value="MATE_yoeA_like"/>
    <property type="match status" value="1"/>
</dbReference>
<evidence type="ECO:0000256" key="13">
    <source>
        <dbReference type="SAM" id="Phobius"/>
    </source>
</evidence>
<comment type="similarity">
    <text evidence="3">Belongs to the multi antimicrobial extrusion (MATE) (TC 2.A.66.1) family.</text>
</comment>
<keyword evidence="9 13" id="KW-1133">Transmembrane helix</keyword>
<accession>A0A3Q8S7F5</accession>
<feature type="transmembrane region" description="Helical" evidence="13">
    <location>
        <begin position="64"/>
        <end position="84"/>
    </location>
</feature>
<proteinExistence type="inferred from homology"/>
<evidence type="ECO:0000256" key="4">
    <source>
        <dbReference type="ARBA" id="ARBA00020268"/>
    </source>
</evidence>
<dbReference type="GO" id="GO:0006811">
    <property type="term" value="P:monoatomic ion transport"/>
    <property type="evidence" value="ECO:0007669"/>
    <property type="project" value="UniProtKB-KW"/>
</dbReference>
<comment type="function">
    <text evidence="1">Multidrug efflux pump.</text>
</comment>
<name>A0A3Q8S7F5_9FIRM</name>
<evidence type="ECO:0000313" key="15">
    <source>
        <dbReference type="Proteomes" id="UP000278804"/>
    </source>
</evidence>
<evidence type="ECO:0000256" key="10">
    <source>
        <dbReference type="ARBA" id="ARBA00023065"/>
    </source>
</evidence>
<protein>
    <recommendedName>
        <fullName evidence="4">Probable multidrug resistance protein NorM</fullName>
    </recommendedName>
    <alternativeName>
        <fullName evidence="12">Multidrug-efflux transporter</fullName>
    </alternativeName>
</protein>
<dbReference type="InterPro" id="IPR050222">
    <property type="entry name" value="MATE_MdtK"/>
</dbReference>
<dbReference type="NCBIfam" id="TIGR00797">
    <property type="entry name" value="matE"/>
    <property type="match status" value="1"/>
</dbReference>
<evidence type="ECO:0000256" key="2">
    <source>
        <dbReference type="ARBA" id="ARBA00004651"/>
    </source>
</evidence>
<dbReference type="Pfam" id="PF01554">
    <property type="entry name" value="MatE"/>
    <property type="match status" value="2"/>
</dbReference>